<accession>T0H674</accession>
<name>T0H674_9LEPT</name>
<keyword evidence="2" id="KW-1185">Reference proteome</keyword>
<sequence length="137" mass="15716">MDMAAVFFPLKEDFPVDLGGFRFFDPGFRDEDVSFFRMEVVVPTDLLETFEDLDVGVPTNFFFTAFFATTDATYKTRKKPQKQTILLSLLVFVQVLKKSLFWEVDFCFQIAQGSHKVGIIKANPKKLKRNDSLKIAA</sequence>
<protein>
    <submittedName>
        <fullName evidence="1">Uncharacterized protein</fullName>
    </submittedName>
</protein>
<dbReference type="AlphaFoldDB" id="T0H674"/>
<dbReference type="Proteomes" id="UP000015445">
    <property type="component" value="Unassembled WGS sequence"/>
</dbReference>
<evidence type="ECO:0000313" key="2">
    <source>
        <dbReference type="Proteomes" id="UP000015445"/>
    </source>
</evidence>
<gene>
    <name evidence="1" type="ORF">LEP1GSC193_3189</name>
</gene>
<comment type="caution">
    <text evidence="1">The sequence shown here is derived from an EMBL/GenBank/DDBJ whole genome shotgun (WGS) entry which is preliminary data.</text>
</comment>
<dbReference type="STRING" id="28452.A0128_17460"/>
<dbReference type="EMBL" id="AOHD02000049">
    <property type="protein sequence ID" value="EQA79313.1"/>
    <property type="molecule type" value="Genomic_DNA"/>
</dbReference>
<organism evidence="1 2">
    <name type="scientific">Leptospira alstonii serovar Pingchang str. 80-412</name>
    <dbReference type="NCBI Taxonomy" id="1218564"/>
    <lineage>
        <taxon>Bacteria</taxon>
        <taxon>Pseudomonadati</taxon>
        <taxon>Spirochaetota</taxon>
        <taxon>Spirochaetia</taxon>
        <taxon>Leptospirales</taxon>
        <taxon>Leptospiraceae</taxon>
        <taxon>Leptospira</taxon>
    </lineage>
</organism>
<proteinExistence type="predicted"/>
<reference evidence="1" key="1">
    <citation type="submission" date="2013-05" db="EMBL/GenBank/DDBJ databases">
        <authorList>
            <person name="Harkins D.M."/>
            <person name="Durkin A.S."/>
            <person name="Brinkac L.M."/>
            <person name="Haft D.H."/>
            <person name="Selengut J.D."/>
            <person name="Sanka R."/>
            <person name="DePew J."/>
            <person name="Purushe J."/>
            <person name="Galloway R.L."/>
            <person name="Vinetz J.M."/>
            <person name="Sutton G.G."/>
            <person name="Nierman W.C."/>
            <person name="Fouts D.E."/>
        </authorList>
    </citation>
    <scope>NUCLEOTIDE SEQUENCE [LARGE SCALE GENOMIC DNA]</scope>
    <source>
        <strain evidence="1">80-412</strain>
    </source>
</reference>
<evidence type="ECO:0000313" key="1">
    <source>
        <dbReference type="EMBL" id="EQA79313.1"/>
    </source>
</evidence>